<gene>
    <name evidence="1" type="ORF">PM085_17535</name>
</gene>
<protein>
    <submittedName>
        <fullName evidence="1">Uncharacterized protein</fullName>
    </submittedName>
</protein>
<sequence length="49" mass="5262">MSPRGPQSIFSCGFAESVFRLLNLVSAFSEQSLEDAADVFVKQDVSGGH</sequence>
<evidence type="ECO:0000313" key="1">
    <source>
        <dbReference type="EMBL" id="MDB2294030.1"/>
    </source>
</evidence>
<keyword evidence="2" id="KW-1185">Reference proteome</keyword>
<proteinExistence type="predicted"/>
<organism evidence="1 2">
    <name type="scientific">Halorubrum ezzemoulense</name>
    <name type="common">Halorubrum chaoviator</name>
    <dbReference type="NCBI Taxonomy" id="337243"/>
    <lineage>
        <taxon>Archaea</taxon>
        <taxon>Methanobacteriati</taxon>
        <taxon>Methanobacteriota</taxon>
        <taxon>Stenosarchaea group</taxon>
        <taxon>Halobacteria</taxon>
        <taxon>Halobacteriales</taxon>
        <taxon>Haloferacaceae</taxon>
        <taxon>Halorubrum</taxon>
    </lineage>
</organism>
<accession>A0ABT4Z7G7</accession>
<evidence type="ECO:0000313" key="2">
    <source>
        <dbReference type="Proteomes" id="UP001210528"/>
    </source>
</evidence>
<dbReference type="RefSeq" id="WP_271943931.1">
    <property type="nucleotide sequence ID" value="NZ_JAQLTZ010000014.1"/>
</dbReference>
<name>A0ABT4Z7G7_HALEZ</name>
<dbReference type="Proteomes" id="UP001210528">
    <property type="component" value="Unassembled WGS sequence"/>
</dbReference>
<dbReference type="EMBL" id="JAQLUK010000047">
    <property type="protein sequence ID" value="MDB2294030.1"/>
    <property type="molecule type" value="Genomic_DNA"/>
</dbReference>
<reference evidence="1 2" key="1">
    <citation type="submission" date="2023-01" db="EMBL/GenBank/DDBJ databases">
        <title>Halorubrum ezzemoulense from Santa Pola, Spain.</title>
        <authorList>
            <person name="Feng Y."/>
            <person name="Louyakis A.S."/>
            <person name="Gogarten J.P."/>
        </authorList>
    </citation>
    <scope>NUCLEOTIDE SEQUENCE [LARGE SCALE GENOMIC DNA]</scope>
    <source>
        <strain evidence="1 2">AMM015</strain>
    </source>
</reference>
<comment type="caution">
    <text evidence="1">The sequence shown here is derived from an EMBL/GenBank/DDBJ whole genome shotgun (WGS) entry which is preliminary data.</text>
</comment>